<accession>A0A0A9F3M7</accession>
<proteinExistence type="predicted"/>
<dbReference type="EMBL" id="GBRH01194993">
    <property type="protein sequence ID" value="JAE02903.1"/>
    <property type="molecule type" value="Transcribed_RNA"/>
</dbReference>
<reference evidence="1" key="1">
    <citation type="submission" date="2014-09" db="EMBL/GenBank/DDBJ databases">
        <authorList>
            <person name="Magalhaes I.L.F."/>
            <person name="Oliveira U."/>
            <person name="Santos F.R."/>
            <person name="Vidigal T.H.D.A."/>
            <person name="Brescovit A.D."/>
            <person name="Santos A.J."/>
        </authorList>
    </citation>
    <scope>NUCLEOTIDE SEQUENCE</scope>
    <source>
        <tissue evidence="1">Shoot tissue taken approximately 20 cm above the soil surface</tissue>
    </source>
</reference>
<protein>
    <submittedName>
        <fullName evidence="1">Uncharacterized protein</fullName>
    </submittedName>
</protein>
<organism evidence="1">
    <name type="scientific">Arundo donax</name>
    <name type="common">Giant reed</name>
    <name type="synonym">Donax arundinaceus</name>
    <dbReference type="NCBI Taxonomy" id="35708"/>
    <lineage>
        <taxon>Eukaryota</taxon>
        <taxon>Viridiplantae</taxon>
        <taxon>Streptophyta</taxon>
        <taxon>Embryophyta</taxon>
        <taxon>Tracheophyta</taxon>
        <taxon>Spermatophyta</taxon>
        <taxon>Magnoliopsida</taxon>
        <taxon>Liliopsida</taxon>
        <taxon>Poales</taxon>
        <taxon>Poaceae</taxon>
        <taxon>PACMAD clade</taxon>
        <taxon>Arundinoideae</taxon>
        <taxon>Arundineae</taxon>
        <taxon>Arundo</taxon>
    </lineage>
</organism>
<sequence length="56" mass="6517">MLLLYFFPQGKYISSAGRQSSPRPLRRPLLQTLHVANQRVLLNTHFICTALLQNHR</sequence>
<dbReference type="AlphaFoldDB" id="A0A0A9F3M7"/>
<reference evidence="1" key="2">
    <citation type="journal article" date="2015" name="Data Brief">
        <title>Shoot transcriptome of the giant reed, Arundo donax.</title>
        <authorList>
            <person name="Barrero R.A."/>
            <person name="Guerrero F.D."/>
            <person name="Moolhuijzen P."/>
            <person name="Goolsby J.A."/>
            <person name="Tidwell J."/>
            <person name="Bellgard S.E."/>
            <person name="Bellgard M.I."/>
        </authorList>
    </citation>
    <scope>NUCLEOTIDE SEQUENCE</scope>
    <source>
        <tissue evidence="1">Shoot tissue taken approximately 20 cm above the soil surface</tissue>
    </source>
</reference>
<name>A0A0A9F3M7_ARUDO</name>
<evidence type="ECO:0000313" key="1">
    <source>
        <dbReference type="EMBL" id="JAE02903.1"/>
    </source>
</evidence>